<keyword evidence="2" id="KW-1003">Cell membrane</keyword>
<gene>
    <name evidence="13" type="primary">ycnJ</name>
    <name evidence="13" type="ORF">AVE30378_04486</name>
</gene>
<dbReference type="AlphaFoldDB" id="A0A446CTR0"/>
<evidence type="ECO:0000256" key="3">
    <source>
        <dbReference type="ARBA" id="ARBA00022692"/>
    </source>
</evidence>
<evidence type="ECO:0000313" key="13">
    <source>
        <dbReference type="EMBL" id="SSW71259.1"/>
    </source>
</evidence>
<feature type="transmembrane region" description="Helical" evidence="9">
    <location>
        <begin position="179"/>
        <end position="202"/>
    </location>
</feature>
<dbReference type="RefSeq" id="WP_165360275.1">
    <property type="nucleotide sequence ID" value="NZ_UFQC01000028.1"/>
</dbReference>
<evidence type="ECO:0000256" key="1">
    <source>
        <dbReference type="ARBA" id="ARBA00004651"/>
    </source>
</evidence>
<dbReference type="InterPro" id="IPR007348">
    <property type="entry name" value="CopC_dom"/>
</dbReference>
<evidence type="ECO:0000256" key="10">
    <source>
        <dbReference type="SAM" id="SignalP"/>
    </source>
</evidence>
<dbReference type="EMBL" id="UFQC01000028">
    <property type="protein sequence ID" value="SSW71259.1"/>
    <property type="molecule type" value="Genomic_DNA"/>
</dbReference>
<sequence length="548" mass="58044">MMRMTLRVAVLGLLLLISLYAGQAAAHAFLVQTTPEDSTELHAPPTQAVLRFNEAVTPARIELLNEQDEVLTSSGNWTVEHDTVRLSLPQTLAAGVYRVAYRVTSADGHPVVGFIQFGIGVKPGEEPTVETSVGGMEWIAVLVRVIHYFAVLAGMGGALFWAFVLSGHARHSVQATRDNLVWVILLAAWSGVLLVGLSGAALDGGGTAALLSARAWSIGSTSTTAAAAVVVLLASLLSLAGLWQRRTSIGMLLLSSGALLGALSFTVTGHIGTAPPRSVSIPLVFLHGLAAAFWVGSLWPLSVMLRHETGPQALETVQRFSRIAVIAVATLVATGIGMSLLQSVSSVEAVTQTGYGAIWGIKMLLVSLLIGIAVWNRIAVTPMLRTGERVASLRLRRNVFIEIALVIGVLTLTSTFALAPPPRTLPQFAPTIPISSPSTGYSTVVTSGGWNALIDVVPARVGSNRIQILLTDADGHNRTTGLISEWAQASNADSSDPIVVVHDPQMTGDIMLPSSGRWRVRLRWADSDDRAHVLRLSVQIPPDTTGAL</sequence>
<keyword evidence="3 9" id="KW-0812">Transmembrane</keyword>
<keyword evidence="4" id="KW-0479">Metal-binding</keyword>
<evidence type="ECO:0000256" key="5">
    <source>
        <dbReference type="ARBA" id="ARBA00022729"/>
    </source>
</evidence>
<dbReference type="GO" id="GO:0046688">
    <property type="term" value="P:response to copper ion"/>
    <property type="evidence" value="ECO:0007669"/>
    <property type="project" value="InterPro"/>
</dbReference>
<evidence type="ECO:0000256" key="7">
    <source>
        <dbReference type="ARBA" id="ARBA00023008"/>
    </source>
</evidence>
<feature type="transmembrane region" description="Helical" evidence="9">
    <location>
        <begin position="283"/>
        <end position="302"/>
    </location>
</feature>
<evidence type="ECO:0000256" key="4">
    <source>
        <dbReference type="ARBA" id="ARBA00022723"/>
    </source>
</evidence>
<feature type="transmembrane region" description="Helical" evidence="9">
    <location>
        <begin position="356"/>
        <end position="378"/>
    </location>
</feature>
<reference evidence="13 14" key="1">
    <citation type="submission" date="2018-07" db="EMBL/GenBank/DDBJ databases">
        <authorList>
            <person name="Peeters C."/>
        </authorList>
    </citation>
    <scope>NUCLEOTIDE SEQUENCE [LARGE SCALE GENOMIC DNA]</scope>
    <source>
        <strain evidence="13 14">LMG 30378</strain>
    </source>
</reference>
<evidence type="ECO:0000259" key="12">
    <source>
        <dbReference type="Pfam" id="PF05425"/>
    </source>
</evidence>
<dbReference type="GO" id="GO:0006825">
    <property type="term" value="P:copper ion transport"/>
    <property type="evidence" value="ECO:0007669"/>
    <property type="project" value="InterPro"/>
</dbReference>
<dbReference type="Gene3D" id="2.60.40.1220">
    <property type="match status" value="1"/>
</dbReference>
<dbReference type="GO" id="GO:0042597">
    <property type="term" value="C:periplasmic space"/>
    <property type="evidence" value="ECO:0007669"/>
    <property type="project" value="InterPro"/>
</dbReference>
<comment type="subcellular location">
    <subcellularLocation>
        <location evidence="1">Cell membrane</location>
        <topology evidence="1">Multi-pass membrane protein</topology>
    </subcellularLocation>
</comment>
<keyword evidence="5 10" id="KW-0732">Signal</keyword>
<dbReference type="InterPro" id="IPR014756">
    <property type="entry name" value="Ig_E-set"/>
</dbReference>
<proteinExistence type="predicted"/>
<dbReference type="InterPro" id="IPR014755">
    <property type="entry name" value="Cu-Rt/internalin_Ig-like"/>
</dbReference>
<protein>
    <submittedName>
        <fullName evidence="13">Copper transport protein YcnJ</fullName>
    </submittedName>
</protein>
<feature type="transmembrane region" description="Helical" evidence="9">
    <location>
        <begin position="250"/>
        <end position="271"/>
    </location>
</feature>
<keyword evidence="7" id="KW-0186">Copper</keyword>
<dbReference type="InterPro" id="IPR008457">
    <property type="entry name" value="Cu-R_CopD_dom"/>
</dbReference>
<feature type="transmembrane region" description="Helical" evidence="9">
    <location>
        <begin position="323"/>
        <end position="344"/>
    </location>
</feature>
<evidence type="ECO:0000256" key="6">
    <source>
        <dbReference type="ARBA" id="ARBA00022989"/>
    </source>
</evidence>
<evidence type="ECO:0000256" key="8">
    <source>
        <dbReference type="ARBA" id="ARBA00023136"/>
    </source>
</evidence>
<organism evidence="13 14">
    <name type="scientific">Achromobacter veterisilvae</name>
    <dbReference type="NCBI Taxonomy" id="2069367"/>
    <lineage>
        <taxon>Bacteria</taxon>
        <taxon>Pseudomonadati</taxon>
        <taxon>Pseudomonadota</taxon>
        <taxon>Betaproteobacteria</taxon>
        <taxon>Burkholderiales</taxon>
        <taxon>Alcaligenaceae</taxon>
        <taxon>Achromobacter</taxon>
    </lineage>
</organism>
<accession>A0A446CTR0</accession>
<dbReference type="Pfam" id="PF04234">
    <property type="entry name" value="CopC"/>
    <property type="match status" value="1"/>
</dbReference>
<feature type="transmembrane region" description="Helical" evidence="9">
    <location>
        <begin position="145"/>
        <end position="167"/>
    </location>
</feature>
<dbReference type="PANTHER" id="PTHR34820">
    <property type="entry name" value="INNER MEMBRANE PROTEIN YEBZ"/>
    <property type="match status" value="1"/>
</dbReference>
<evidence type="ECO:0000313" key="14">
    <source>
        <dbReference type="Proteomes" id="UP000289465"/>
    </source>
</evidence>
<evidence type="ECO:0000256" key="9">
    <source>
        <dbReference type="SAM" id="Phobius"/>
    </source>
</evidence>
<dbReference type="Proteomes" id="UP000289465">
    <property type="component" value="Unassembled WGS sequence"/>
</dbReference>
<keyword evidence="8 9" id="KW-0472">Membrane</keyword>
<feature type="domain" description="CopC" evidence="11">
    <location>
        <begin position="27"/>
        <end position="118"/>
    </location>
</feature>
<dbReference type="GO" id="GO:0005507">
    <property type="term" value="F:copper ion binding"/>
    <property type="evidence" value="ECO:0007669"/>
    <property type="project" value="InterPro"/>
</dbReference>
<name>A0A446CTR0_9BURK</name>
<evidence type="ECO:0000259" key="11">
    <source>
        <dbReference type="Pfam" id="PF04234"/>
    </source>
</evidence>
<feature type="signal peptide" evidence="10">
    <location>
        <begin position="1"/>
        <end position="26"/>
    </location>
</feature>
<keyword evidence="6 9" id="KW-1133">Transmembrane helix</keyword>
<dbReference type="GO" id="GO:0005886">
    <property type="term" value="C:plasma membrane"/>
    <property type="evidence" value="ECO:0007669"/>
    <property type="project" value="UniProtKB-SubCell"/>
</dbReference>
<dbReference type="SUPFAM" id="SSF81296">
    <property type="entry name" value="E set domains"/>
    <property type="match status" value="1"/>
</dbReference>
<feature type="chain" id="PRO_5019143382" evidence="10">
    <location>
        <begin position="27"/>
        <end position="548"/>
    </location>
</feature>
<evidence type="ECO:0000256" key="2">
    <source>
        <dbReference type="ARBA" id="ARBA00022475"/>
    </source>
</evidence>
<feature type="transmembrane region" description="Helical" evidence="9">
    <location>
        <begin position="399"/>
        <end position="419"/>
    </location>
</feature>
<dbReference type="Pfam" id="PF05425">
    <property type="entry name" value="CopD"/>
    <property type="match status" value="1"/>
</dbReference>
<dbReference type="PANTHER" id="PTHR34820:SF4">
    <property type="entry name" value="INNER MEMBRANE PROTEIN YEBZ"/>
    <property type="match status" value="1"/>
</dbReference>
<dbReference type="InterPro" id="IPR032694">
    <property type="entry name" value="CopC/D"/>
</dbReference>
<feature type="transmembrane region" description="Helical" evidence="9">
    <location>
        <begin position="222"/>
        <end position="243"/>
    </location>
</feature>
<feature type="domain" description="Copper resistance protein D" evidence="12">
    <location>
        <begin position="315"/>
        <end position="414"/>
    </location>
</feature>